<accession>A0A4Q5L7V8</accession>
<dbReference type="AlphaFoldDB" id="A0A4Q5L7V8"/>
<proteinExistence type="predicted"/>
<evidence type="ECO:0000313" key="2">
    <source>
        <dbReference type="Proteomes" id="UP000294155"/>
    </source>
</evidence>
<reference evidence="1 2" key="1">
    <citation type="submission" date="2019-02" db="EMBL/GenBank/DDBJ databases">
        <title>Bacterial novel species isolated from soil.</title>
        <authorList>
            <person name="Jung H.-Y."/>
        </authorList>
    </citation>
    <scope>NUCLEOTIDE SEQUENCE [LARGE SCALE GENOMIC DNA]</scope>
    <source>
        <strain evidence="1 2">1-3-3-3</strain>
    </source>
</reference>
<dbReference type="Proteomes" id="UP000294155">
    <property type="component" value="Unassembled WGS sequence"/>
</dbReference>
<name>A0A4Q5L7V8_9BACT</name>
<sequence length="425" mass="46345">MDEGGLLRERNALWTQLGERLVSDEEARRIKEQQKLFDDADTKIAKLTGLEVDYADQVQTIVADRDLALRDLAAKHAEEEEKRRLDEIDRQIQLSQAEEQEQLAALELKLANGVTNEWDYQNAVFAVKQAAHDRELALIREKAGAETAEYKKANADKLRDEADYKAKKKKLDDDQAKAETIIQAFKKVMGQQELDFLGAALGKKSVIYKLALAAQKAAAIAEIEINLQKQIQDAFTTGAKIQGLFPPVSIPLGVAYTAAAIGGAVVNAGLSTAKIAGFRAGGRTGGGTPSLEVAGLQVAANGKLLDGEGFAVAGLVHENEYVIPEWMRADPQVAQMEQWLEARRLRGYAQGGATTEGGSQVPVGELAGADSGEVVQLLRQLIADNRSNAEKMDTWARELKVVQKLHEFDQEYAAWKKVNNGGING</sequence>
<dbReference type="RefSeq" id="WP_129922403.1">
    <property type="nucleotide sequence ID" value="NZ_SEWE01000046.1"/>
</dbReference>
<dbReference type="OrthoDB" id="975149at2"/>
<comment type="caution">
    <text evidence="1">The sequence shown here is derived from an EMBL/GenBank/DDBJ whole genome shotgun (WGS) entry which is preliminary data.</text>
</comment>
<gene>
    <name evidence="1" type="ORF">EWM57_17265</name>
</gene>
<protein>
    <submittedName>
        <fullName evidence="1">Uncharacterized protein</fullName>
    </submittedName>
</protein>
<organism evidence="1 2">
    <name type="scientific">Hymenobacter persicinus</name>
    <dbReference type="NCBI Taxonomy" id="2025506"/>
    <lineage>
        <taxon>Bacteria</taxon>
        <taxon>Pseudomonadati</taxon>
        <taxon>Bacteroidota</taxon>
        <taxon>Cytophagia</taxon>
        <taxon>Cytophagales</taxon>
        <taxon>Hymenobacteraceae</taxon>
        <taxon>Hymenobacter</taxon>
    </lineage>
</organism>
<keyword evidence="2" id="KW-1185">Reference proteome</keyword>
<dbReference type="EMBL" id="SEWE01000046">
    <property type="protein sequence ID" value="RYU77674.1"/>
    <property type="molecule type" value="Genomic_DNA"/>
</dbReference>
<evidence type="ECO:0000313" key="1">
    <source>
        <dbReference type="EMBL" id="RYU77674.1"/>
    </source>
</evidence>